<dbReference type="InterPro" id="IPR036194">
    <property type="entry name" value="FlhD_sf"/>
</dbReference>
<organism evidence="2 3">
    <name type="scientific">Zemynaea arenosa</name>
    <dbReference type="NCBI Taxonomy" id="2561931"/>
    <lineage>
        <taxon>Bacteria</taxon>
        <taxon>Pseudomonadati</taxon>
        <taxon>Pseudomonadota</taxon>
        <taxon>Betaproteobacteria</taxon>
        <taxon>Burkholderiales</taxon>
        <taxon>Oxalobacteraceae</taxon>
        <taxon>Telluria group</taxon>
        <taxon>Zemynaea</taxon>
    </lineage>
</organism>
<dbReference type="AlphaFoldDB" id="A0A4Y9S056"/>
<comment type="caution">
    <text evidence="2">The sequence shown here is derived from an EMBL/GenBank/DDBJ whole genome shotgun (WGS) entry which is preliminary data.</text>
</comment>
<feature type="compositionally biased region" description="Basic and acidic residues" evidence="1">
    <location>
        <begin position="86"/>
        <end position="100"/>
    </location>
</feature>
<dbReference type="Proteomes" id="UP000298438">
    <property type="component" value="Unassembled WGS sequence"/>
</dbReference>
<dbReference type="RefSeq" id="WP_135208968.1">
    <property type="nucleotide sequence ID" value="NZ_SPVF01000252.1"/>
</dbReference>
<keyword evidence="3" id="KW-1185">Reference proteome</keyword>
<dbReference type="Gene3D" id="1.10.4000.10">
    <property type="entry name" value="Flagellar transcriptional activator FlhD"/>
    <property type="match status" value="1"/>
</dbReference>
<sequence>MTDIQYLNLLFLNAMRSQVLADPVSATYQFRMSPVTVTKLASMTQEELANLIQANPHESLFVPRSDLGTLLDAPIEMLGTLLAVREQREQDSFPRPERRSQRQPLMESPS</sequence>
<feature type="region of interest" description="Disordered" evidence="1">
    <location>
        <begin position="86"/>
        <end position="110"/>
    </location>
</feature>
<name>A0A4Y9S056_9BURK</name>
<dbReference type="EMBL" id="SPVF01000252">
    <property type="protein sequence ID" value="TFW13375.1"/>
    <property type="molecule type" value="Genomic_DNA"/>
</dbReference>
<evidence type="ECO:0000313" key="2">
    <source>
        <dbReference type="EMBL" id="TFW13375.1"/>
    </source>
</evidence>
<accession>A0A4Y9S056</accession>
<proteinExistence type="predicted"/>
<dbReference type="OrthoDB" id="8812165at2"/>
<gene>
    <name evidence="2" type="ORF">E4L96_19960</name>
</gene>
<reference evidence="2 3" key="1">
    <citation type="submission" date="2019-03" db="EMBL/GenBank/DDBJ databases">
        <title>Draft Genome Sequence of Massilia arenosa sp. nov., a Novel Massilia Species Isolated from a Sandy-loam Maize Soil.</title>
        <authorList>
            <person name="Raths R."/>
            <person name="Peta V."/>
            <person name="Bucking H."/>
        </authorList>
    </citation>
    <scope>NUCLEOTIDE SEQUENCE [LARGE SCALE GENOMIC DNA]</scope>
    <source>
        <strain evidence="2 3">MC02</strain>
    </source>
</reference>
<evidence type="ECO:0000256" key="1">
    <source>
        <dbReference type="SAM" id="MobiDB-lite"/>
    </source>
</evidence>
<protein>
    <submittedName>
        <fullName evidence="2">Uncharacterized protein</fullName>
    </submittedName>
</protein>
<evidence type="ECO:0000313" key="3">
    <source>
        <dbReference type="Proteomes" id="UP000298438"/>
    </source>
</evidence>